<dbReference type="SUPFAM" id="SSF52172">
    <property type="entry name" value="CheY-like"/>
    <property type="match status" value="1"/>
</dbReference>
<evidence type="ECO:0000313" key="8">
    <source>
        <dbReference type="EMBL" id="OGH92124.1"/>
    </source>
</evidence>
<reference evidence="8 9" key="1">
    <citation type="journal article" date="2016" name="Nat. Commun.">
        <title>Thousands of microbial genomes shed light on interconnected biogeochemical processes in an aquifer system.</title>
        <authorList>
            <person name="Anantharaman K."/>
            <person name="Brown C.T."/>
            <person name="Hug L.A."/>
            <person name="Sharon I."/>
            <person name="Castelle C.J."/>
            <person name="Probst A.J."/>
            <person name="Thomas B.C."/>
            <person name="Singh A."/>
            <person name="Wilkins M.J."/>
            <person name="Karaoz U."/>
            <person name="Brodie E.L."/>
            <person name="Williams K.H."/>
            <person name="Hubbard S.S."/>
            <person name="Banfield J.F."/>
        </authorList>
    </citation>
    <scope>NUCLEOTIDE SEQUENCE [LARGE SCALE GENOMIC DNA]</scope>
</reference>
<proteinExistence type="predicted"/>
<evidence type="ECO:0000259" key="7">
    <source>
        <dbReference type="PROSITE" id="PS50110"/>
    </source>
</evidence>
<evidence type="ECO:0000256" key="5">
    <source>
        <dbReference type="ARBA" id="ARBA00023163"/>
    </source>
</evidence>
<dbReference type="PANTHER" id="PTHR44591">
    <property type="entry name" value="STRESS RESPONSE REGULATOR PROTEIN 1"/>
    <property type="match status" value="1"/>
</dbReference>
<keyword evidence="4" id="KW-0238">DNA-binding</keyword>
<sequence>MPKALNKVLIVEDEEALLAVLAKKFTIEKFKVFEASNGQAGLEQALRHHPDIILLDILMPVMDGMTVLKKLRQDSWGKSVPIIMLTNLSDEKKEAEAAKEGCYDYFIKADWNIDDLVKKVRSKLKQ</sequence>
<keyword evidence="1 6" id="KW-0597">Phosphoprotein</keyword>
<dbReference type="SMART" id="SM00448">
    <property type="entry name" value="REC"/>
    <property type="match status" value="1"/>
</dbReference>
<organism evidence="8 9">
    <name type="scientific">Candidatus Magasanikbacteria bacterium RIFOXYD1_FULL_40_23</name>
    <dbReference type="NCBI Taxonomy" id="1798705"/>
    <lineage>
        <taxon>Bacteria</taxon>
        <taxon>Candidatus Magasanikiibacteriota</taxon>
    </lineage>
</organism>
<evidence type="ECO:0000313" key="9">
    <source>
        <dbReference type="Proteomes" id="UP000176634"/>
    </source>
</evidence>
<keyword evidence="5" id="KW-0804">Transcription</keyword>
<dbReference type="Pfam" id="PF00072">
    <property type="entry name" value="Response_reg"/>
    <property type="match status" value="1"/>
</dbReference>
<dbReference type="AlphaFoldDB" id="A0A1F6P859"/>
<feature type="domain" description="Response regulatory" evidence="7">
    <location>
        <begin position="7"/>
        <end position="124"/>
    </location>
</feature>
<evidence type="ECO:0000256" key="6">
    <source>
        <dbReference type="PROSITE-ProRule" id="PRU00169"/>
    </source>
</evidence>
<evidence type="ECO:0000256" key="2">
    <source>
        <dbReference type="ARBA" id="ARBA00023012"/>
    </source>
</evidence>
<dbReference type="InterPro" id="IPR001789">
    <property type="entry name" value="Sig_transdc_resp-reg_receiver"/>
</dbReference>
<dbReference type="PANTHER" id="PTHR44591:SF14">
    <property type="entry name" value="PROTEIN PILG"/>
    <property type="match status" value="1"/>
</dbReference>
<dbReference type="GO" id="GO:0003677">
    <property type="term" value="F:DNA binding"/>
    <property type="evidence" value="ECO:0007669"/>
    <property type="project" value="UniProtKB-KW"/>
</dbReference>
<dbReference type="GO" id="GO:0000160">
    <property type="term" value="P:phosphorelay signal transduction system"/>
    <property type="evidence" value="ECO:0007669"/>
    <property type="project" value="UniProtKB-KW"/>
</dbReference>
<dbReference type="EMBL" id="MFRA01000008">
    <property type="protein sequence ID" value="OGH92124.1"/>
    <property type="molecule type" value="Genomic_DNA"/>
</dbReference>
<dbReference type="InterPro" id="IPR011006">
    <property type="entry name" value="CheY-like_superfamily"/>
</dbReference>
<evidence type="ECO:0000256" key="4">
    <source>
        <dbReference type="ARBA" id="ARBA00023125"/>
    </source>
</evidence>
<dbReference type="Gene3D" id="3.40.50.2300">
    <property type="match status" value="1"/>
</dbReference>
<evidence type="ECO:0000256" key="3">
    <source>
        <dbReference type="ARBA" id="ARBA00023015"/>
    </source>
</evidence>
<name>A0A1F6P859_9BACT</name>
<dbReference type="CDD" id="cd17574">
    <property type="entry name" value="REC_OmpR"/>
    <property type="match status" value="1"/>
</dbReference>
<accession>A0A1F6P859</accession>
<keyword evidence="3" id="KW-0805">Transcription regulation</keyword>
<dbReference type="STRING" id="1798705.A2563_00870"/>
<dbReference type="Proteomes" id="UP000176634">
    <property type="component" value="Unassembled WGS sequence"/>
</dbReference>
<dbReference type="InterPro" id="IPR050595">
    <property type="entry name" value="Bact_response_regulator"/>
</dbReference>
<dbReference type="FunFam" id="3.40.50.2300:FF:000001">
    <property type="entry name" value="DNA-binding response regulator PhoB"/>
    <property type="match status" value="1"/>
</dbReference>
<gene>
    <name evidence="8" type="ORF">A2563_00870</name>
</gene>
<feature type="modified residue" description="4-aspartylphosphate" evidence="6">
    <location>
        <position position="56"/>
    </location>
</feature>
<keyword evidence="2" id="KW-0902">Two-component regulatory system</keyword>
<dbReference type="PROSITE" id="PS50110">
    <property type="entry name" value="RESPONSE_REGULATORY"/>
    <property type="match status" value="1"/>
</dbReference>
<comment type="caution">
    <text evidence="8">The sequence shown here is derived from an EMBL/GenBank/DDBJ whole genome shotgun (WGS) entry which is preliminary data.</text>
</comment>
<protein>
    <recommendedName>
        <fullName evidence="7">Response regulatory domain-containing protein</fullName>
    </recommendedName>
</protein>
<evidence type="ECO:0000256" key="1">
    <source>
        <dbReference type="ARBA" id="ARBA00022553"/>
    </source>
</evidence>